<dbReference type="Pfam" id="PF17131">
    <property type="entry name" value="LolA_like"/>
    <property type="match status" value="1"/>
</dbReference>
<feature type="signal peptide" evidence="1">
    <location>
        <begin position="1"/>
        <end position="23"/>
    </location>
</feature>
<organism evidence="3 4">
    <name type="scientific">Limnochorda pilosa</name>
    <dbReference type="NCBI Taxonomy" id="1555112"/>
    <lineage>
        <taxon>Bacteria</taxon>
        <taxon>Bacillati</taxon>
        <taxon>Bacillota</taxon>
        <taxon>Limnochordia</taxon>
        <taxon>Limnochordales</taxon>
        <taxon>Limnochordaceae</taxon>
        <taxon>Limnochorda</taxon>
    </lineage>
</organism>
<evidence type="ECO:0000256" key="1">
    <source>
        <dbReference type="SAM" id="SignalP"/>
    </source>
</evidence>
<keyword evidence="4" id="KW-1185">Reference proteome</keyword>
<reference evidence="4" key="1">
    <citation type="submission" date="2015-07" db="EMBL/GenBank/DDBJ databases">
        <title>Complete genome sequence and phylogenetic analysis of Limnochorda pilosa.</title>
        <authorList>
            <person name="Watanabe M."/>
            <person name="Kojima H."/>
            <person name="Fukui M."/>
        </authorList>
    </citation>
    <scope>NUCLEOTIDE SEQUENCE [LARGE SCALE GENOMIC DNA]</scope>
    <source>
        <strain evidence="4">HC45</strain>
    </source>
</reference>
<dbReference type="KEGG" id="lpil:LIP_2656"/>
<dbReference type="CDD" id="cd16329">
    <property type="entry name" value="LolA_like"/>
    <property type="match status" value="1"/>
</dbReference>
<protein>
    <recommendedName>
        <fullName evidence="2">Uncharacterized protein TP-0789 domain-containing protein</fullName>
    </recommendedName>
</protein>
<dbReference type="OrthoDB" id="9803781at2"/>
<feature type="domain" description="Uncharacterized protein TP-0789" evidence="2">
    <location>
        <begin position="82"/>
        <end position="246"/>
    </location>
</feature>
<proteinExistence type="predicted"/>
<dbReference type="STRING" id="1555112.LIP_2656"/>
<reference evidence="4" key="2">
    <citation type="journal article" date="2016" name="Int. J. Syst. Evol. Microbiol.">
        <title>Complete genome sequence and cell structure of Limnochorda pilosa, a Gram-negative spore-former within the phylum Firmicutes.</title>
        <authorList>
            <person name="Watanabe M."/>
            <person name="Kojima H."/>
            <person name="Fukui M."/>
        </authorList>
    </citation>
    <scope>NUCLEOTIDE SEQUENCE [LARGE SCALE GENOMIC DNA]</scope>
    <source>
        <strain evidence="4">HC45</strain>
    </source>
</reference>
<name>A0A0K2SMZ4_LIMPI</name>
<sequence length="263" mass="29880">MFRRNRLAALLLAVLVTLAPAWAGAQQADPLTGPQILERVKGDSALSTQQGMAQVRLTTVNPRGEERPNEMRIFVKDSGDATEQLLEYVAPADVAGTKLYTRTPEKGDPDILLWLPALGRERRVAAADRGKNFMNTDFTYDEITSFSQFTEHYTAERLPDAEWDGRPAYVLKLTPKAQDSPYAYLRMYVWKDEFVPLRIDFHNLDGVLWKQLLNSNFQQNADGNWEARHIEMVNVLGKTKTVIDLIATSRTDVPANFVRELRR</sequence>
<accession>A0A0K2SMZ4</accession>
<keyword evidence="1" id="KW-0732">Signal</keyword>
<dbReference type="AlphaFoldDB" id="A0A0K2SMZ4"/>
<gene>
    <name evidence="3" type="ORF">LIP_2656</name>
</gene>
<evidence type="ECO:0000313" key="3">
    <source>
        <dbReference type="EMBL" id="BAS28486.1"/>
    </source>
</evidence>
<dbReference type="Proteomes" id="UP000065807">
    <property type="component" value="Chromosome"/>
</dbReference>
<dbReference type="InterPro" id="IPR033399">
    <property type="entry name" value="TP_0789-like"/>
</dbReference>
<evidence type="ECO:0000259" key="2">
    <source>
        <dbReference type="Pfam" id="PF17131"/>
    </source>
</evidence>
<feature type="chain" id="PRO_5038507938" description="Uncharacterized protein TP-0789 domain-containing protein" evidence="1">
    <location>
        <begin position="24"/>
        <end position="263"/>
    </location>
</feature>
<dbReference type="EMBL" id="AP014924">
    <property type="protein sequence ID" value="BAS28486.1"/>
    <property type="molecule type" value="Genomic_DNA"/>
</dbReference>
<dbReference type="RefSeq" id="WP_068138904.1">
    <property type="nucleotide sequence ID" value="NZ_AP014924.1"/>
</dbReference>
<dbReference type="Gene3D" id="2.50.20.10">
    <property type="entry name" value="Lipoprotein localisation LolA/LolB/LppX"/>
    <property type="match status" value="1"/>
</dbReference>
<evidence type="ECO:0000313" key="4">
    <source>
        <dbReference type="Proteomes" id="UP000065807"/>
    </source>
</evidence>